<keyword evidence="2" id="KW-0812">Transmembrane</keyword>
<dbReference type="AlphaFoldDB" id="A0A210PWI0"/>
<comment type="caution">
    <text evidence="3">The sequence shown here is derived from an EMBL/GenBank/DDBJ whole genome shotgun (WGS) entry which is preliminary data.</text>
</comment>
<gene>
    <name evidence="3" type="ORF">KP79_PYT25080</name>
</gene>
<evidence type="ECO:0000313" key="3">
    <source>
        <dbReference type="EMBL" id="OWF40812.1"/>
    </source>
</evidence>
<protein>
    <submittedName>
        <fullName evidence="3">Uncharacterized protein</fullName>
    </submittedName>
</protein>
<feature type="region of interest" description="Disordered" evidence="1">
    <location>
        <begin position="149"/>
        <end position="193"/>
    </location>
</feature>
<keyword evidence="2" id="KW-0472">Membrane</keyword>
<feature type="compositionally biased region" description="Polar residues" evidence="1">
    <location>
        <begin position="153"/>
        <end position="168"/>
    </location>
</feature>
<keyword evidence="2" id="KW-1133">Transmembrane helix</keyword>
<feature type="transmembrane region" description="Helical" evidence="2">
    <location>
        <begin position="59"/>
        <end position="79"/>
    </location>
</feature>
<sequence>MFLSFFVDNTSLHTNCSETHTEGINVTLRNCSSSNITDCFGACSNSTSSVLYDVIDFDAFAYIFVVLSFYAVSMVLLMIKYIRREEEEVCLDYYYTEFVKREKFQNPIYKNKVALQNATTSGLIDKALQLLHGGAGAQLGLYQCVSEDKSEGRSQSPDQTSHLHSSVSCDLPVDIDSGPSSEVRVNSSEDDDDILCEPCPGDNLLETIV</sequence>
<keyword evidence="4" id="KW-1185">Reference proteome</keyword>
<dbReference type="Proteomes" id="UP000242188">
    <property type="component" value="Unassembled WGS sequence"/>
</dbReference>
<accession>A0A210PWI0</accession>
<proteinExistence type="predicted"/>
<evidence type="ECO:0000256" key="1">
    <source>
        <dbReference type="SAM" id="MobiDB-lite"/>
    </source>
</evidence>
<dbReference type="OrthoDB" id="6078448at2759"/>
<name>A0A210PWI0_MIZYE</name>
<organism evidence="3 4">
    <name type="scientific">Mizuhopecten yessoensis</name>
    <name type="common">Japanese scallop</name>
    <name type="synonym">Patinopecten yessoensis</name>
    <dbReference type="NCBI Taxonomy" id="6573"/>
    <lineage>
        <taxon>Eukaryota</taxon>
        <taxon>Metazoa</taxon>
        <taxon>Spiralia</taxon>
        <taxon>Lophotrochozoa</taxon>
        <taxon>Mollusca</taxon>
        <taxon>Bivalvia</taxon>
        <taxon>Autobranchia</taxon>
        <taxon>Pteriomorphia</taxon>
        <taxon>Pectinida</taxon>
        <taxon>Pectinoidea</taxon>
        <taxon>Pectinidae</taxon>
        <taxon>Mizuhopecten</taxon>
    </lineage>
</organism>
<reference evidence="3 4" key="1">
    <citation type="journal article" date="2017" name="Nat. Ecol. Evol.">
        <title>Scallop genome provides insights into evolution of bilaterian karyotype and development.</title>
        <authorList>
            <person name="Wang S."/>
            <person name="Zhang J."/>
            <person name="Jiao W."/>
            <person name="Li J."/>
            <person name="Xun X."/>
            <person name="Sun Y."/>
            <person name="Guo X."/>
            <person name="Huan P."/>
            <person name="Dong B."/>
            <person name="Zhang L."/>
            <person name="Hu X."/>
            <person name="Sun X."/>
            <person name="Wang J."/>
            <person name="Zhao C."/>
            <person name="Wang Y."/>
            <person name="Wang D."/>
            <person name="Huang X."/>
            <person name="Wang R."/>
            <person name="Lv J."/>
            <person name="Li Y."/>
            <person name="Zhang Z."/>
            <person name="Liu B."/>
            <person name="Lu W."/>
            <person name="Hui Y."/>
            <person name="Liang J."/>
            <person name="Zhou Z."/>
            <person name="Hou R."/>
            <person name="Li X."/>
            <person name="Liu Y."/>
            <person name="Li H."/>
            <person name="Ning X."/>
            <person name="Lin Y."/>
            <person name="Zhao L."/>
            <person name="Xing Q."/>
            <person name="Dou J."/>
            <person name="Li Y."/>
            <person name="Mao J."/>
            <person name="Guo H."/>
            <person name="Dou H."/>
            <person name="Li T."/>
            <person name="Mu C."/>
            <person name="Jiang W."/>
            <person name="Fu Q."/>
            <person name="Fu X."/>
            <person name="Miao Y."/>
            <person name="Liu J."/>
            <person name="Yu Q."/>
            <person name="Li R."/>
            <person name="Liao H."/>
            <person name="Li X."/>
            <person name="Kong Y."/>
            <person name="Jiang Z."/>
            <person name="Chourrout D."/>
            <person name="Li R."/>
            <person name="Bao Z."/>
        </authorList>
    </citation>
    <scope>NUCLEOTIDE SEQUENCE [LARGE SCALE GENOMIC DNA]</scope>
    <source>
        <strain evidence="3 4">PY_sf001</strain>
    </source>
</reference>
<evidence type="ECO:0000256" key="2">
    <source>
        <dbReference type="SAM" id="Phobius"/>
    </source>
</evidence>
<evidence type="ECO:0000313" key="4">
    <source>
        <dbReference type="Proteomes" id="UP000242188"/>
    </source>
</evidence>
<dbReference type="EMBL" id="NEDP02005443">
    <property type="protein sequence ID" value="OWF40812.1"/>
    <property type="molecule type" value="Genomic_DNA"/>
</dbReference>